<dbReference type="SUPFAM" id="SSF46767">
    <property type="entry name" value="Methylated DNA-protein cysteine methyltransferase, C-terminal domain"/>
    <property type="match status" value="1"/>
</dbReference>
<dbReference type="HAMAP" id="MF_00772">
    <property type="entry name" value="OGT"/>
    <property type="match status" value="1"/>
</dbReference>
<evidence type="ECO:0000256" key="1">
    <source>
        <dbReference type="ARBA" id="ARBA00001286"/>
    </source>
</evidence>
<dbReference type="STRING" id="404433.BTW07_15105"/>
<evidence type="ECO:0000259" key="9">
    <source>
        <dbReference type="Pfam" id="PF01035"/>
    </source>
</evidence>
<dbReference type="Proteomes" id="UP000186878">
    <property type="component" value="Unassembled WGS sequence"/>
</dbReference>
<dbReference type="Gene3D" id="3.30.160.70">
    <property type="entry name" value="Methylated DNA-protein cysteine methyltransferase domain"/>
    <property type="match status" value="1"/>
</dbReference>
<accession>A0A1Q8SPW7</accession>
<dbReference type="FunFam" id="1.10.10.10:FF:000337">
    <property type="entry name" value="Methylated-DNA--protein-cysteine methyltransferase"/>
    <property type="match status" value="1"/>
</dbReference>
<sequence>MYRPPEPIPLGPIEIRATDRGLTWLAFSSSPNLPERGNAITERCAQQLEAYFSGELTAFDLPMTPRGTDFQTMVWRALRTIPYGQTCSYREIAIAIGTPLAVRAVGAANGRNPLSLIVPCHRVIGSNGKLTGYAGGIERKRWLLQHERTRLGENAAQIGLPLGAT</sequence>
<dbReference type="InterPro" id="IPR036217">
    <property type="entry name" value="MethylDNA_cys_MeTrfase_DNAb"/>
</dbReference>
<dbReference type="EMBL" id="MSDO01000022">
    <property type="protein sequence ID" value="OLO03442.1"/>
    <property type="molecule type" value="Genomic_DNA"/>
</dbReference>
<protein>
    <recommendedName>
        <fullName evidence="8">Methylated-DNA--protein-cysteine methyltransferase</fullName>
        <ecNumber evidence="8">2.1.1.63</ecNumber>
    </recommendedName>
    <alternativeName>
        <fullName evidence="8">6-O-methylguanine-DNA methyltransferase</fullName>
        <shortName evidence="8">MGMT</shortName>
    </alternativeName>
    <alternativeName>
        <fullName evidence="8">O-6-methylguanine-DNA-alkyltransferase</fullName>
    </alternativeName>
</protein>
<keyword evidence="5 8" id="KW-0227">DNA damage</keyword>
<comment type="subcellular location">
    <subcellularLocation>
        <location evidence="8">Cytoplasm</location>
    </subcellularLocation>
</comment>
<proteinExistence type="inferred from homology"/>
<dbReference type="PANTHER" id="PTHR10815:SF5">
    <property type="entry name" value="METHYLATED-DNA--PROTEIN-CYSTEINE METHYLTRANSFERASE"/>
    <property type="match status" value="1"/>
</dbReference>
<organism evidence="11 12">
    <name type="scientific">Salinicola socius</name>
    <dbReference type="NCBI Taxonomy" id="404433"/>
    <lineage>
        <taxon>Bacteria</taxon>
        <taxon>Pseudomonadati</taxon>
        <taxon>Pseudomonadota</taxon>
        <taxon>Gammaproteobacteria</taxon>
        <taxon>Oceanospirillales</taxon>
        <taxon>Halomonadaceae</taxon>
        <taxon>Salinicola</taxon>
    </lineage>
</organism>
<evidence type="ECO:0000256" key="4">
    <source>
        <dbReference type="ARBA" id="ARBA00022679"/>
    </source>
</evidence>
<gene>
    <name evidence="11" type="ORF">BTW07_15105</name>
</gene>
<evidence type="ECO:0000256" key="5">
    <source>
        <dbReference type="ARBA" id="ARBA00022763"/>
    </source>
</evidence>
<dbReference type="SUPFAM" id="SSF53155">
    <property type="entry name" value="Methylated DNA-protein cysteine methyltransferase domain"/>
    <property type="match status" value="1"/>
</dbReference>
<dbReference type="Gene3D" id="1.10.10.10">
    <property type="entry name" value="Winged helix-like DNA-binding domain superfamily/Winged helix DNA-binding domain"/>
    <property type="match status" value="1"/>
</dbReference>
<dbReference type="Pfam" id="PF02870">
    <property type="entry name" value="Methyltransf_1N"/>
    <property type="match status" value="1"/>
</dbReference>
<comment type="miscellaneous">
    <text evidence="8">This enzyme catalyzes only one turnover and therefore is not strictly catalytic. According to one definition, an enzyme is a biocatalyst that acts repeatedly and over many reaction cycles.</text>
</comment>
<evidence type="ECO:0000259" key="10">
    <source>
        <dbReference type="Pfam" id="PF02870"/>
    </source>
</evidence>
<keyword evidence="6 8" id="KW-0234">DNA repair</keyword>
<dbReference type="EC" id="2.1.1.63" evidence="8"/>
<dbReference type="InterPro" id="IPR001497">
    <property type="entry name" value="MethylDNA_cys_MeTrfase_AS"/>
</dbReference>
<evidence type="ECO:0000256" key="6">
    <source>
        <dbReference type="ARBA" id="ARBA00023204"/>
    </source>
</evidence>
<dbReference type="NCBIfam" id="TIGR00589">
    <property type="entry name" value="ogt"/>
    <property type="match status" value="1"/>
</dbReference>
<dbReference type="CDD" id="cd06445">
    <property type="entry name" value="ATase"/>
    <property type="match status" value="1"/>
</dbReference>
<evidence type="ECO:0000256" key="7">
    <source>
        <dbReference type="ARBA" id="ARBA00049348"/>
    </source>
</evidence>
<comment type="similarity">
    <text evidence="8">Belongs to the MGMT family.</text>
</comment>
<dbReference type="InterPro" id="IPR023546">
    <property type="entry name" value="MGMT"/>
</dbReference>
<keyword evidence="3 8" id="KW-0489">Methyltransferase</keyword>
<comment type="function">
    <text evidence="8">Involved in the cellular defense against the biological effects of O6-methylguanine (O6-MeG) and O4-methylthymine (O4-MeT) in DNA. Repairs the methylated nucleobase in DNA by stoichiometrically transferring the methyl group to a cysteine residue in the enzyme. This is a suicide reaction: the enzyme is irreversibly inactivated.</text>
</comment>
<dbReference type="InterPro" id="IPR008332">
    <property type="entry name" value="MethylG_MeTrfase_N"/>
</dbReference>
<dbReference type="AlphaFoldDB" id="A0A1Q8SPW7"/>
<evidence type="ECO:0000313" key="11">
    <source>
        <dbReference type="EMBL" id="OLO03442.1"/>
    </source>
</evidence>
<keyword evidence="12" id="KW-1185">Reference proteome</keyword>
<name>A0A1Q8SPW7_9GAMM</name>
<dbReference type="GO" id="GO:0005737">
    <property type="term" value="C:cytoplasm"/>
    <property type="evidence" value="ECO:0007669"/>
    <property type="project" value="UniProtKB-SubCell"/>
</dbReference>
<feature type="domain" description="Methylated-DNA-[protein]-cysteine S-methyltransferase DNA binding" evidence="9">
    <location>
        <begin position="69"/>
        <end position="148"/>
    </location>
</feature>
<dbReference type="InterPro" id="IPR014048">
    <property type="entry name" value="MethylDNA_cys_MeTrfase_DNA-bd"/>
</dbReference>
<feature type="active site" description="Nucleophile; methyl group acceptor" evidence="8">
    <location>
        <position position="120"/>
    </location>
</feature>
<evidence type="ECO:0000313" key="12">
    <source>
        <dbReference type="Proteomes" id="UP000186878"/>
    </source>
</evidence>
<comment type="catalytic activity">
    <reaction evidence="7 8">
        <text>a 6-O-methyl-2'-deoxyguanosine in DNA + L-cysteinyl-[protein] = S-methyl-L-cysteinyl-[protein] + a 2'-deoxyguanosine in DNA</text>
        <dbReference type="Rhea" id="RHEA:24000"/>
        <dbReference type="Rhea" id="RHEA-COMP:10131"/>
        <dbReference type="Rhea" id="RHEA-COMP:10132"/>
        <dbReference type="Rhea" id="RHEA-COMP:11367"/>
        <dbReference type="Rhea" id="RHEA-COMP:11368"/>
        <dbReference type="ChEBI" id="CHEBI:29950"/>
        <dbReference type="ChEBI" id="CHEBI:82612"/>
        <dbReference type="ChEBI" id="CHEBI:85445"/>
        <dbReference type="ChEBI" id="CHEBI:85448"/>
        <dbReference type="EC" id="2.1.1.63"/>
    </reaction>
</comment>
<dbReference type="InterPro" id="IPR036631">
    <property type="entry name" value="MGMT_N_sf"/>
</dbReference>
<evidence type="ECO:0000256" key="3">
    <source>
        <dbReference type="ARBA" id="ARBA00022603"/>
    </source>
</evidence>
<evidence type="ECO:0000256" key="8">
    <source>
        <dbReference type="HAMAP-Rule" id="MF_00772"/>
    </source>
</evidence>
<dbReference type="GO" id="GO:0003908">
    <property type="term" value="F:methylated-DNA-[protein]-cysteine S-methyltransferase activity"/>
    <property type="evidence" value="ECO:0007669"/>
    <property type="project" value="UniProtKB-UniRule"/>
</dbReference>
<dbReference type="PROSITE" id="PS00374">
    <property type="entry name" value="MGMT"/>
    <property type="match status" value="1"/>
</dbReference>
<reference evidence="11 12" key="1">
    <citation type="submission" date="2016-12" db="EMBL/GenBank/DDBJ databases">
        <title>Draft genome sequences of strains Salinicola socius SMB35, Salinicola sp. MH3R3-1 and Chromohalobacter sp. SMB17 from the Verkhnekamsk potash mining region of Russia.</title>
        <authorList>
            <person name="Mavrodi D.V."/>
            <person name="Olsson B.E."/>
            <person name="Korsakova E.S."/>
            <person name="Pyankova A."/>
            <person name="Mavrodi O.V."/>
            <person name="Plotnikova E.G."/>
        </authorList>
    </citation>
    <scope>NUCLEOTIDE SEQUENCE [LARGE SCALE GENOMIC DNA]</scope>
    <source>
        <strain evidence="11 12">SMB35</strain>
    </source>
</reference>
<keyword evidence="4 8" id="KW-0808">Transferase</keyword>
<dbReference type="GO" id="GO:0006307">
    <property type="term" value="P:DNA alkylation repair"/>
    <property type="evidence" value="ECO:0007669"/>
    <property type="project" value="UniProtKB-UniRule"/>
</dbReference>
<dbReference type="PANTHER" id="PTHR10815">
    <property type="entry name" value="METHYLATED-DNA--PROTEIN-CYSTEINE METHYLTRANSFERASE"/>
    <property type="match status" value="1"/>
</dbReference>
<dbReference type="InterPro" id="IPR036388">
    <property type="entry name" value="WH-like_DNA-bd_sf"/>
</dbReference>
<dbReference type="GO" id="GO:0032259">
    <property type="term" value="P:methylation"/>
    <property type="evidence" value="ECO:0007669"/>
    <property type="project" value="UniProtKB-KW"/>
</dbReference>
<evidence type="ECO:0000256" key="2">
    <source>
        <dbReference type="ARBA" id="ARBA00022490"/>
    </source>
</evidence>
<dbReference type="Pfam" id="PF01035">
    <property type="entry name" value="DNA_binding_1"/>
    <property type="match status" value="1"/>
</dbReference>
<comment type="catalytic activity">
    <reaction evidence="1 8">
        <text>a 4-O-methyl-thymidine in DNA + L-cysteinyl-[protein] = a thymidine in DNA + S-methyl-L-cysteinyl-[protein]</text>
        <dbReference type="Rhea" id="RHEA:53428"/>
        <dbReference type="Rhea" id="RHEA-COMP:10131"/>
        <dbReference type="Rhea" id="RHEA-COMP:10132"/>
        <dbReference type="Rhea" id="RHEA-COMP:13555"/>
        <dbReference type="Rhea" id="RHEA-COMP:13556"/>
        <dbReference type="ChEBI" id="CHEBI:29950"/>
        <dbReference type="ChEBI" id="CHEBI:82612"/>
        <dbReference type="ChEBI" id="CHEBI:137386"/>
        <dbReference type="ChEBI" id="CHEBI:137387"/>
        <dbReference type="EC" id="2.1.1.63"/>
    </reaction>
</comment>
<comment type="caution">
    <text evidence="11">The sequence shown here is derived from an EMBL/GenBank/DDBJ whole genome shotgun (WGS) entry which is preliminary data.</text>
</comment>
<keyword evidence="2 8" id="KW-0963">Cytoplasm</keyword>
<feature type="domain" description="Methylguanine DNA methyltransferase ribonuclease-like" evidence="10">
    <location>
        <begin position="9"/>
        <end position="63"/>
    </location>
</feature>